<sequence length="224" mass="23211">MKPFLTAAAIAFAATAATPALAQDTASTVSAGVTAGTLGIGPEVALRVSPLLALRANATFFGISQSVDSDTITYDGDLKLSSVGAMVDVHPFKNGFRLSGGFRVNDNKVELTATPDPAEVLRVGGTPYTAADVGVLTGTVNVDEFVPTLTIGYGGGLTKGLKFGVDAGVLFQGSPRIRNLAASGPLASNSAFQDALAREEQSIEDDVSKYDIYPILQFSLRYGF</sequence>
<proteinExistence type="predicted"/>
<accession>A0ABV3R7U1</accession>
<evidence type="ECO:0000313" key="2">
    <source>
        <dbReference type="EMBL" id="MEW9854162.1"/>
    </source>
</evidence>
<dbReference type="Gene3D" id="2.40.160.170">
    <property type="match status" value="1"/>
</dbReference>
<reference evidence="2 3" key="1">
    <citation type="submission" date="2024-06" db="EMBL/GenBank/DDBJ databases">
        <title>Novosphingobium rhizovicinus M1R2S20.</title>
        <authorList>
            <person name="Sun J.-Q."/>
        </authorList>
    </citation>
    <scope>NUCLEOTIDE SEQUENCE [LARGE SCALE GENOMIC DNA]</scope>
    <source>
        <strain evidence="2 3">M1R2S20</strain>
    </source>
</reference>
<keyword evidence="3" id="KW-1185">Reference proteome</keyword>
<protein>
    <recommendedName>
        <fullName evidence="4">Outer membrane protein</fullName>
    </recommendedName>
</protein>
<organism evidence="2 3">
    <name type="scientific">Novosphingobium rhizovicinum</name>
    <dbReference type="NCBI Taxonomy" id="3228928"/>
    <lineage>
        <taxon>Bacteria</taxon>
        <taxon>Pseudomonadati</taxon>
        <taxon>Pseudomonadota</taxon>
        <taxon>Alphaproteobacteria</taxon>
        <taxon>Sphingomonadales</taxon>
        <taxon>Sphingomonadaceae</taxon>
        <taxon>Novosphingobium</taxon>
    </lineage>
</organism>
<feature type="chain" id="PRO_5047340619" description="Outer membrane protein" evidence="1">
    <location>
        <begin position="23"/>
        <end position="224"/>
    </location>
</feature>
<evidence type="ECO:0000256" key="1">
    <source>
        <dbReference type="SAM" id="SignalP"/>
    </source>
</evidence>
<evidence type="ECO:0008006" key="4">
    <source>
        <dbReference type="Google" id="ProtNLM"/>
    </source>
</evidence>
<keyword evidence="1" id="KW-0732">Signal</keyword>
<feature type="signal peptide" evidence="1">
    <location>
        <begin position="1"/>
        <end position="22"/>
    </location>
</feature>
<dbReference type="EMBL" id="JBFNXR010000019">
    <property type="protein sequence ID" value="MEW9854162.1"/>
    <property type="molecule type" value="Genomic_DNA"/>
</dbReference>
<name>A0ABV3R7U1_9SPHN</name>
<evidence type="ECO:0000313" key="3">
    <source>
        <dbReference type="Proteomes" id="UP001556118"/>
    </source>
</evidence>
<gene>
    <name evidence="2" type="ORF">ABUH87_03065</name>
</gene>
<comment type="caution">
    <text evidence="2">The sequence shown here is derived from an EMBL/GenBank/DDBJ whole genome shotgun (WGS) entry which is preliminary data.</text>
</comment>
<dbReference type="RefSeq" id="WP_367769318.1">
    <property type="nucleotide sequence ID" value="NZ_JBFNXR010000019.1"/>
</dbReference>
<dbReference type="Proteomes" id="UP001556118">
    <property type="component" value="Unassembled WGS sequence"/>
</dbReference>